<evidence type="ECO:0000313" key="6">
    <source>
        <dbReference type="Proteomes" id="UP000462931"/>
    </source>
</evidence>
<dbReference type="RefSeq" id="WP_154286113.1">
    <property type="nucleotide sequence ID" value="NZ_WKJI01000001.1"/>
</dbReference>
<dbReference type="InterPro" id="IPR010559">
    <property type="entry name" value="Sig_transdc_His_kin_internal"/>
</dbReference>
<feature type="repeat" description="TPR" evidence="1">
    <location>
        <begin position="162"/>
        <end position="195"/>
    </location>
</feature>
<keyword evidence="2" id="KW-1133">Transmembrane helix</keyword>
<dbReference type="PANTHER" id="PTHR34220:SF7">
    <property type="entry name" value="SENSOR HISTIDINE KINASE YPDA"/>
    <property type="match status" value="1"/>
</dbReference>
<name>A0A7K0FLK4_9SPHI</name>
<comment type="caution">
    <text evidence="5">The sequence shown here is derived from an EMBL/GenBank/DDBJ whole genome shotgun (WGS) entry which is preliminary data.</text>
</comment>
<dbReference type="Gene3D" id="1.25.40.10">
    <property type="entry name" value="Tetratricopeptide repeat domain"/>
    <property type="match status" value="2"/>
</dbReference>
<evidence type="ECO:0000313" key="5">
    <source>
        <dbReference type="EMBL" id="MRX45977.1"/>
    </source>
</evidence>
<dbReference type="EMBL" id="WKJI01000001">
    <property type="protein sequence ID" value="MRX45977.1"/>
    <property type="molecule type" value="Genomic_DNA"/>
</dbReference>
<keyword evidence="6" id="KW-1185">Reference proteome</keyword>
<feature type="chain" id="PRO_5029510288" evidence="3">
    <location>
        <begin position="20"/>
        <end position="623"/>
    </location>
</feature>
<feature type="repeat" description="TPR" evidence="1">
    <location>
        <begin position="242"/>
        <end position="275"/>
    </location>
</feature>
<dbReference type="Pfam" id="PF13424">
    <property type="entry name" value="TPR_12"/>
    <property type="match status" value="2"/>
</dbReference>
<feature type="domain" description="Signal transduction histidine kinase internal region" evidence="4">
    <location>
        <begin position="411"/>
        <end position="490"/>
    </location>
</feature>
<dbReference type="PROSITE" id="PS50293">
    <property type="entry name" value="TPR_REGION"/>
    <property type="match status" value="1"/>
</dbReference>
<feature type="signal peptide" evidence="3">
    <location>
        <begin position="1"/>
        <end position="19"/>
    </location>
</feature>
<dbReference type="SMART" id="SM00028">
    <property type="entry name" value="TPR"/>
    <property type="match status" value="5"/>
</dbReference>
<keyword evidence="1" id="KW-0802">TPR repeat</keyword>
<evidence type="ECO:0000256" key="1">
    <source>
        <dbReference type="PROSITE-ProRule" id="PRU00339"/>
    </source>
</evidence>
<dbReference type="Pfam" id="PF06580">
    <property type="entry name" value="His_kinase"/>
    <property type="match status" value="1"/>
</dbReference>
<protein>
    <submittedName>
        <fullName evidence="5">Tetratricopeptide repeat protein</fullName>
    </submittedName>
</protein>
<dbReference type="InterPro" id="IPR011990">
    <property type="entry name" value="TPR-like_helical_dom_sf"/>
</dbReference>
<dbReference type="PROSITE" id="PS50005">
    <property type="entry name" value="TPR"/>
    <property type="match status" value="3"/>
</dbReference>
<proteinExistence type="predicted"/>
<feature type="transmembrane region" description="Helical" evidence="2">
    <location>
        <begin position="359"/>
        <end position="379"/>
    </location>
</feature>
<organism evidence="5 6">
    <name type="scientific">Pedobacter puniceum</name>
    <dbReference type="NCBI Taxonomy" id="2666136"/>
    <lineage>
        <taxon>Bacteria</taxon>
        <taxon>Pseudomonadati</taxon>
        <taxon>Bacteroidota</taxon>
        <taxon>Sphingobacteriia</taxon>
        <taxon>Sphingobacteriales</taxon>
        <taxon>Sphingobacteriaceae</taxon>
        <taxon>Pedobacter</taxon>
    </lineage>
</organism>
<dbReference type="Pfam" id="PF00515">
    <property type="entry name" value="TPR_1"/>
    <property type="match status" value="1"/>
</dbReference>
<dbReference type="SUPFAM" id="SSF48452">
    <property type="entry name" value="TPR-like"/>
    <property type="match status" value="2"/>
</dbReference>
<reference evidence="5 6" key="1">
    <citation type="submission" date="2019-11" db="EMBL/GenBank/DDBJ databases">
        <authorList>
            <person name="Cheng Q."/>
            <person name="Yang Z."/>
        </authorList>
    </citation>
    <scope>NUCLEOTIDE SEQUENCE [LARGE SCALE GENOMIC DNA]</scope>
    <source>
        <strain evidence="5 6">HX-22-1</strain>
    </source>
</reference>
<sequence>MKYIIIFFCFLGLITPLKASVQPDSLLQNIAQYKKQDTNRVNLLVDYCIANIFTGDKKALKFAKEAYDLARKLKFTSGETAALNCLGNFYYQQAIYDKAVVYYTQALRIAEKENNNNNIVIGKSNLASLYTRIGQQQKALKAFKEADTILLKMGAGLSQNRAAILTNMGAAYSSLGDHKQAVMYHQKVLNICEKLNISYGIALSRGNIGEELNSLGKYKEALVYLIPSVAISKENGFSKLLGSAYKNIGEAYFKLNQLNEAIKYLKNALQIAKKDNDQNTLLKINKTLLEAYEKQGDFKRAYQSTLDYIAVKDSVYGKEKEQIIADVSTKYETEKKEATIRNLNQKQKITELQSAQKNIYIYSIIGAFIAVVAIAYFLFSRYKIKQKNHLLQTKLVEAEKLLLAEKKVTESELKALKSQMNPHFIFNALNSIQEQFMYGDKLVANEQLSNFTYLTRQILDVSGKKSISLSTEIEILTKYLELEKMRFQQDFSYQIHVGEDLDDDYLKIPPMLIQPLVENSIKHGLMHKSGDKYLEIVFRLTDDEAYILCAITDNGIGRVASAQMKVNQQKHESFSTNAIAQRLELLNPTLSLKEIFNYTDLKDEQDLSIGTKVEMMIPVMFNK</sequence>
<feature type="repeat" description="TPR" evidence="1">
    <location>
        <begin position="80"/>
        <end position="113"/>
    </location>
</feature>
<evidence type="ECO:0000259" key="4">
    <source>
        <dbReference type="Pfam" id="PF06580"/>
    </source>
</evidence>
<dbReference type="InterPro" id="IPR036890">
    <property type="entry name" value="HATPase_C_sf"/>
</dbReference>
<dbReference type="InterPro" id="IPR019734">
    <property type="entry name" value="TPR_rpt"/>
</dbReference>
<keyword evidence="3" id="KW-0732">Signal</keyword>
<dbReference type="SUPFAM" id="SSF55874">
    <property type="entry name" value="ATPase domain of HSP90 chaperone/DNA topoisomerase II/histidine kinase"/>
    <property type="match status" value="1"/>
</dbReference>
<dbReference type="GO" id="GO:0016020">
    <property type="term" value="C:membrane"/>
    <property type="evidence" value="ECO:0007669"/>
    <property type="project" value="InterPro"/>
</dbReference>
<dbReference type="PANTHER" id="PTHR34220">
    <property type="entry name" value="SENSOR HISTIDINE KINASE YPDA"/>
    <property type="match status" value="1"/>
</dbReference>
<keyword evidence="2" id="KW-0812">Transmembrane</keyword>
<evidence type="ECO:0000256" key="3">
    <source>
        <dbReference type="SAM" id="SignalP"/>
    </source>
</evidence>
<gene>
    <name evidence="5" type="ORF">GJJ64_02125</name>
</gene>
<accession>A0A7K0FLK4</accession>
<keyword evidence="2" id="KW-0472">Membrane</keyword>
<dbReference type="Proteomes" id="UP000462931">
    <property type="component" value="Unassembled WGS sequence"/>
</dbReference>
<dbReference type="InterPro" id="IPR050640">
    <property type="entry name" value="Bact_2-comp_sensor_kinase"/>
</dbReference>
<evidence type="ECO:0000256" key="2">
    <source>
        <dbReference type="SAM" id="Phobius"/>
    </source>
</evidence>
<dbReference type="GO" id="GO:0000155">
    <property type="term" value="F:phosphorelay sensor kinase activity"/>
    <property type="evidence" value="ECO:0007669"/>
    <property type="project" value="InterPro"/>
</dbReference>
<dbReference type="AlphaFoldDB" id="A0A7K0FLK4"/>
<dbReference type="Gene3D" id="3.30.565.10">
    <property type="entry name" value="Histidine kinase-like ATPase, C-terminal domain"/>
    <property type="match status" value="1"/>
</dbReference>